<dbReference type="CDD" id="cd12169">
    <property type="entry name" value="PGDH_like_1"/>
    <property type="match status" value="1"/>
</dbReference>
<dbReference type="InterPro" id="IPR006140">
    <property type="entry name" value="D-isomer_DH_NAD-bd"/>
</dbReference>
<dbReference type="Proteomes" id="UP000006690">
    <property type="component" value="Chromosome"/>
</dbReference>
<dbReference type="SUPFAM" id="SSF51735">
    <property type="entry name" value="NAD(P)-binding Rossmann-fold domains"/>
    <property type="match status" value="1"/>
</dbReference>
<dbReference type="EMBL" id="AP012032">
    <property type="protein sequence ID" value="BAK11041.1"/>
    <property type="molecule type" value="Genomic_DNA"/>
</dbReference>
<comment type="similarity">
    <text evidence="1 4">Belongs to the D-isomer specific 2-hydroxyacid dehydrogenase family.</text>
</comment>
<evidence type="ECO:0000256" key="2">
    <source>
        <dbReference type="ARBA" id="ARBA00023002"/>
    </source>
</evidence>
<organism evidence="7 8">
    <name type="scientific">Pantoea ananatis (strain AJ13355)</name>
    <dbReference type="NCBI Taxonomy" id="932677"/>
    <lineage>
        <taxon>Bacteria</taxon>
        <taxon>Pseudomonadati</taxon>
        <taxon>Pseudomonadota</taxon>
        <taxon>Gammaproteobacteria</taxon>
        <taxon>Enterobacterales</taxon>
        <taxon>Erwiniaceae</taxon>
        <taxon>Pantoea</taxon>
    </lineage>
</organism>
<dbReference type="GO" id="GO:0051287">
    <property type="term" value="F:NAD binding"/>
    <property type="evidence" value="ECO:0007669"/>
    <property type="project" value="InterPro"/>
</dbReference>
<dbReference type="HOGENOM" id="CLU_019796_1_3_6"/>
<dbReference type="OrthoDB" id="9805416at2"/>
<evidence type="ECO:0000313" key="7">
    <source>
        <dbReference type="EMBL" id="BAK11041.1"/>
    </source>
</evidence>
<dbReference type="RefSeq" id="WP_014593538.1">
    <property type="nucleotide sequence ID" value="NC_017531.2"/>
</dbReference>
<dbReference type="PANTHER" id="PTHR42789">
    <property type="entry name" value="D-ISOMER SPECIFIC 2-HYDROXYACID DEHYDROGENASE FAMILY PROTEIN (AFU_ORTHOLOGUE AFUA_6G10090)"/>
    <property type="match status" value="1"/>
</dbReference>
<evidence type="ECO:0000256" key="4">
    <source>
        <dbReference type="RuleBase" id="RU003719"/>
    </source>
</evidence>
<gene>
    <name evidence="7" type="primary">gyaR</name>
    <name evidence="7" type="ordered locus">PAJ_0961</name>
</gene>
<keyword evidence="2 4" id="KW-0560">Oxidoreductase</keyword>
<dbReference type="eggNOG" id="COG0111">
    <property type="taxonomic scope" value="Bacteria"/>
</dbReference>
<evidence type="ECO:0000256" key="3">
    <source>
        <dbReference type="ARBA" id="ARBA00023027"/>
    </source>
</evidence>
<proteinExistence type="inferred from homology"/>
<feature type="domain" description="D-isomer specific 2-hydroxyacid dehydrogenase NAD-binding" evidence="6">
    <location>
        <begin position="113"/>
        <end position="286"/>
    </location>
</feature>
<protein>
    <submittedName>
        <fullName evidence="7">Glyoxylate reductase GyaR</fullName>
    </submittedName>
</protein>
<evidence type="ECO:0000256" key="1">
    <source>
        <dbReference type="ARBA" id="ARBA00005854"/>
    </source>
</evidence>
<feature type="domain" description="D-isomer specific 2-hydroxyacid dehydrogenase catalytic" evidence="5">
    <location>
        <begin position="41"/>
        <end position="312"/>
    </location>
</feature>
<dbReference type="AlphaFoldDB" id="A0A0H3KVF3"/>
<dbReference type="Pfam" id="PF00389">
    <property type="entry name" value="2-Hacid_dh"/>
    <property type="match status" value="1"/>
</dbReference>
<reference evidence="8" key="1">
    <citation type="journal article" date="2012" name="Appl. Microbiol. Biotechnol.">
        <title>The complete genome sequence of Pantoea ananatis AJ13355, an organism with great biotechnological potential.</title>
        <authorList>
            <person name="Hara Y."/>
            <person name="Kadotani N."/>
            <person name="Izui H."/>
            <person name="Katashkina J.I."/>
            <person name="Kuvaeva T.M."/>
            <person name="Andreeva I.G."/>
            <person name="Golubeva L.I."/>
            <person name="Malko D.B."/>
            <person name="Makeev V.J."/>
            <person name="Mashko S.V."/>
            <person name="Kozlov Y.I."/>
        </authorList>
    </citation>
    <scope>NUCLEOTIDE SEQUENCE [LARGE SCALE GENOMIC DNA]</scope>
    <source>
        <strain evidence="8">AJ13355</strain>
    </source>
</reference>
<dbReference type="PATRIC" id="fig|932677.3.peg.1099"/>
<evidence type="ECO:0000259" key="5">
    <source>
        <dbReference type="Pfam" id="PF00389"/>
    </source>
</evidence>
<dbReference type="Pfam" id="PF02826">
    <property type="entry name" value="2-Hacid_dh_C"/>
    <property type="match status" value="1"/>
</dbReference>
<dbReference type="InterPro" id="IPR050857">
    <property type="entry name" value="D-2-hydroxyacid_DH"/>
</dbReference>
<accession>A0A0H3KVF3</accession>
<dbReference type="PANTHER" id="PTHR42789:SF1">
    <property type="entry name" value="D-ISOMER SPECIFIC 2-HYDROXYACID DEHYDROGENASE FAMILY PROTEIN (AFU_ORTHOLOGUE AFUA_6G10090)"/>
    <property type="match status" value="1"/>
</dbReference>
<evidence type="ECO:0000259" key="6">
    <source>
        <dbReference type="Pfam" id="PF02826"/>
    </source>
</evidence>
<dbReference type="InterPro" id="IPR006139">
    <property type="entry name" value="D-isomer_2_OHA_DH_cat_dom"/>
</dbReference>
<dbReference type="KEGG" id="paj:PAJ_0961"/>
<dbReference type="Gene3D" id="3.40.50.720">
    <property type="entry name" value="NAD(P)-binding Rossmann-like Domain"/>
    <property type="match status" value="2"/>
</dbReference>
<dbReference type="GO" id="GO:0016616">
    <property type="term" value="F:oxidoreductase activity, acting on the CH-OH group of donors, NAD or NADP as acceptor"/>
    <property type="evidence" value="ECO:0007669"/>
    <property type="project" value="InterPro"/>
</dbReference>
<evidence type="ECO:0000313" key="8">
    <source>
        <dbReference type="Proteomes" id="UP000006690"/>
    </source>
</evidence>
<keyword evidence="3" id="KW-0520">NAD</keyword>
<sequence length="326" mass="35594">MTIQVCIPDDYHQATAGLDCLQCHPQFTCTAVGDISLDPDAEQALATAQALILIRERTTIDEAFLHRTPQLKLISQTGKVARNIDIAACSRAGVAIVEGVGSPVAPAELTWLLIMAARRKFVQAVNAMRAGHWQAELGQGVSNQTLGILGYGKIGKRIAAYAKAFGMRVQVWGSDRARQEAQQEGVIVPASREVFFASSDVITVHQRLVAATEGNITRDDLVQMKPDALFVNTSRAELVAADALLSALRQGRPGFAALDVYEQEPVYDPAHPLLSLPNVLCTPHIGYVEKDSYSLYFGTAFENVVRFFDGDRSHVINPESLREHEK</sequence>
<name>A0A0H3KVF3_PANAA</name>
<dbReference type="SUPFAM" id="SSF52283">
    <property type="entry name" value="Formate/glycerate dehydrogenase catalytic domain-like"/>
    <property type="match status" value="1"/>
</dbReference>
<dbReference type="InterPro" id="IPR036291">
    <property type="entry name" value="NAD(P)-bd_dom_sf"/>
</dbReference>